<keyword evidence="2" id="KW-0812">Transmembrane</keyword>
<proteinExistence type="predicted"/>
<organism evidence="3 4">
    <name type="scientific">Stachybotrys elegans</name>
    <dbReference type="NCBI Taxonomy" id="80388"/>
    <lineage>
        <taxon>Eukaryota</taxon>
        <taxon>Fungi</taxon>
        <taxon>Dikarya</taxon>
        <taxon>Ascomycota</taxon>
        <taxon>Pezizomycotina</taxon>
        <taxon>Sordariomycetes</taxon>
        <taxon>Hypocreomycetidae</taxon>
        <taxon>Hypocreales</taxon>
        <taxon>Stachybotryaceae</taxon>
        <taxon>Stachybotrys</taxon>
    </lineage>
</organism>
<gene>
    <name evidence="3" type="ORF">B0I35DRAFT_418885</name>
</gene>
<feature type="region of interest" description="Disordered" evidence="1">
    <location>
        <begin position="194"/>
        <end position="213"/>
    </location>
</feature>
<feature type="transmembrane region" description="Helical" evidence="2">
    <location>
        <begin position="322"/>
        <end position="344"/>
    </location>
</feature>
<keyword evidence="4" id="KW-1185">Reference proteome</keyword>
<reference evidence="3" key="1">
    <citation type="journal article" date="2021" name="Nat. Commun.">
        <title>Genetic determinants of endophytism in the Arabidopsis root mycobiome.</title>
        <authorList>
            <person name="Mesny F."/>
            <person name="Miyauchi S."/>
            <person name="Thiergart T."/>
            <person name="Pickel B."/>
            <person name="Atanasova L."/>
            <person name="Karlsson M."/>
            <person name="Huettel B."/>
            <person name="Barry K.W."/>
            <person name="Haridas S."/>
            <person name="Chen C."/>
            <person name="Bauer D."/>
            <person name="Andreopoulos W."/>
            <person name="Pangilinan J."/>
            <person name="LaButti K."/>
            <person name="Riley R."/>
            <person name="Lipzen A."/>
            <person name="Clum A."/>
            <person name="Drula E."/>
            <person name="Henrissat B."/>
            <person name="Kohler A."/>
            <person name="Grigoriev I.V."/>
            <person name="Martin F.M."/>
            <person name="Hacquard S."/>
        </authorList>
    </citation>
    <scope>NUCLEOTIDE SEQUENCE</scope>
    <source>
        <strain evidence="3">MPI-CAGE-CH-0235</strain>
    </source>
</reference>
<evidence type="ECO:0000313" key="3">
    <source>
        <dbReference type="EMBL" id="KAH7328965.1"/>
    </source>
</evidence>
<comment type="caution">
    <text evidence="3">The sequence shown here is derived from an EMBL/GenBank/DDBJ whole genome shotgun (WGS) entry which is preliminary data.</text>
</comment>
<keyword evidence="2" id="KW-1133">Transmembrane helix</keyword>
<evidence type="ECO:0000313" key="4">
    <source>
        <dbReference type="Proteomes" id="UP000813444"/>
    </source>
</evidence>
<feature type="transmembrane region" description="Helical" evidence="2">
    <location>
        <begin position="40"/>
        <end position="60"/>
    </location>
</feature>
<evidence type="ECO:0000256" key="2">
    <source>
        <dbReference type="SAM" id="Phobius"/>
    </source>
</evidence>
<accession>A0A8K0WX79</accession>
<feature type="region of interest" description="Disordered" evidence="1">
    <location>
        <begin position="65"/>
        <end position="96"/>
    </location>
</feature>
<dbReference type="AlphaFoldDB" id="A0A8K0WX79"/>
<evidence type="ECO:0000256" key="1">
    <source>
        <dbReference type="SAM" id="MobiDB-lite"/>
    </source>
</evidence>
<name>A0A8K0WX79_9HYPO</name>
<protein>
    <submittedName>
        <fullName evidence="3">Uncharacterized protein</fullName>
    </submittedName>
</protein>
<sequence>MSTEALPGSRPVSPSCARSRFLRSSAFRTYSANSSSSSSGSGAAAAGGAFLALAVVVVVLPRTSTPSRSSLRTGRSETTIGNSASSSSESREMTRRGCAGAGLTAVRGYGGISNEVEGFEPDARSPGGVESSLKLVLAAEEVGVRADWEPRLDRFDGDGVTGPRRWDGCAEFLREDLDADGGRLVAVVKDSASLPPSRRSATSSSTRGNSSCSLASSQDLLWLDVVCCRCRRSSSSSSSSILRSSSSSCCCLCFFRSFLSRSAALMRSISLARRNRLSPSSSSPSPLASSLAMVVPGMGSLPRPSELSGSEALRAAFLRRAVGLNGSFFFGLGASSAMVGVVWAQRCDGGLSLRRCVLRVRVQAQLLYSRRDGRGVSAVEVRTGRFFVERG</sequence>
<dbReference type="EMBL" id="JAGPNK010000001">
    <property type="protein sequence ID" value="KAH7328965.1"/>
    <property type="molecule type" value="Genomic_DNA"/>
</dbReference>
<keyword evidence="2" id="KW-0472">Membrane</keyword>
<dbReference type="Proteomes" id="UP000813444">
    <property type="component" value="Unassembled WGS sequence"/>
</dbReference>
<feature type="compositionally biased region" description="Low complexity" evidence="1">
    <location>
        <begin position="65"/>
        <end position="88"/>
    </location>
</feature>